<keyword evidence="2" id="KW-1185">Reference proteome</keyword>
<dbReference type="RefSeq" id="WP_067390983.1">
    <property type="nucleotide sequence ID" value="NZ_JXKH01000008.1"/>
</dbReference>
<name>A0A1L8RCS5_9ENTE</name>
<dbReference type="Proteomes" id="UP000181884">
    <property type="component" value="Unassembled WGS sequence"/>
</dbReference>
<evidence type="ECO:0000313" key="1">
    <source>
        <dbReference type="EMBL" id="OJG17556.1"/>
    </source>
</evidence>
<evidence type="ECO:0000313" key="2">
    <source>
        <dbReference type="Proteomes" id="UP000181884"/>
    </source>
</evidence>
<dbReference type="EMBL" id="JXKH01000008">
    <property type="protein sequence ID" value="OJG17556.1"/>
    <property type="molecule type" value="Genomic_DNA"/>
</dbReference>
<proteinExistence type="predicted"/>
<accession>A0A1L8RCS5</accession>
<dbReference type="STRING" id="214095.RU97_GL002564"/>
<sequence>MKTTELMFGWKIEYPESLTLLHNEDGIIALMDTQKMFGNIQSFVFSLSEKKIACQSNPDFIQRLTVSINKTIRVEILNDGESDGAAYSIGIINGN</sequence>
<protein>
    <submittedName>
        <fullName evidence="1">Uncharacterized protein</fullName>
    </submittedName>
</protein>
<organism evidence="1 2">
    <name type="scientific">Enterococcus canis</name>
    <dbReference type="NCBI Taxonomy" id="214095"/>
    <lineage>
        <taxon>Bacteria</taxon>
        <taxon>Bacillati</taxon>
        <taxon>Bacillota</taxon>
        <taxon>Bacilli</taxon>
        <taxon>Lactobacillales</taxon>
        <taxon>Enterococcaceae</taxon>
        <taxon>Enterococcus</taxon>
    </lineage>
</organism>
<gene>
    <name evidence="1" type="ORF">RU97_GL002564</name>
</gene>
<comment type="caution">
    <text evidence="1">The sequence shown here is derived from an EMBL/GenBank/DDBJ whole genome shotgun (WGS) entry which is preliminary data.</text>
</comment>
<reference evidence="1 2" key="1">
    <citation type="submission" date="2014-12" db="EMBL/GenBank/DDBJ databases">
        <title>Draft genome sequences of 29 type strains of Enterococci.</title>
        <authorList>
            <person name="Zhong Z."/>
            <person name="Sun Z."/>
            <person name="Liu W."/>
            <person name="Zhang W."/>
            <person name="Zhang H."/>
        </authorList>
    </citation>
    <scope>NUCLEOTIDE SEQUENCE [LARGE SCALE GENOMIC DNA]</scope>
    <source>
        <strain evidence="1 2">DSM 17029</strain>
    </source>
</reference>
<dbReference type="AlphaFoldDB" id="A0A1L8RCS5"/>